<dbReference type="InterPro" id="IPR008988">
    <property type="entry name" value="Transcriptional_repressor_C"/>
</dbReference>
<reference evidence="4 5" key="1">
    <citation type="submission" date="2024-09" db="EMBL/GenBank/DDBJ databases">
        <authorList>
            <person name="Sun Q."/>
            <person name="Mori K."/>
        </authorList>
    </citation>
    <scope>NUCLEOTIDE SEQUENCE [LARGE SCALE GENOMIC DNA]</scope>
    <source>
        <strain evidence="4 5">KCTC 23315</strain>
    </source>
</reference>
<proteinExistence type="inferred from homology"/>
<dbReference type="EC" id="6.3.4.15" evidence="2"/>
<dbReference type="InterPro" id="IPR036390">
    <property type="entry name" value="WH_DNA-bd_sf"/>
</dbReference>
<evidence type="ECO:0000313" key="4">
    <source>
        <dbReference type="EMBL" id="MFC0050541.1"/>
    </source>
</evidence>
<keyword evidence="2" id="KW-0067">ATP-binding</keyword>
<feature type="DNA-binding region" description="H-T-H motif" evidence="2">
    <location>
        <begin position="28"/>
        <end position="47"/>
    </location>
</feature>
<comment type="catalytic activity">
    <reaction evidence="2">
        <text>biotin + L-lysyl-[protein] + ATP = N(6)-biotinyl-L-lysyl-[protein] + AMP + diphosphate + H(+)</text>
        <dbReference type="Rhea" id="RHEA:11756"/>
        <dbReference type="Rhea" id="RHEA-COMP:9752"/>
        <dbReference type="Rhea" id="RHEA-COMP:10505"/>
        <dbReference type="ChEBI" id="CHEBI:15378"/>
        <dbReference type="ChEBI" id="CHEBI:29969"/>
        <dbReference type="ChEBI" id="CHEBI:30616"/>
        <dbReference type="ChEBI" id="CHEBI:33019"/>
        <dbReference type="ChEBI" id="CHEBI:57586"/>
        <dbReference type="ChEBI" id="CHEBI:83144"/>
        <dbReference type="ChEBI" id="CHEBI:456215"/>
        <dbReference type="EC" id="6.3.4.15"/>
    </reaction>
</comment>
<dbReference type="GO" id="GO:0004077">
    <property type="term" value="F:biotin--[biotin carboxyl-carrier protein] ligase activity"/>
    <property type="evidence" value="ECO:0007669"/>
    <property type="project" value="UniProtKB-EC"/>
</dbReference>
<dbReference type="HAMAP" id="MF_00978">
    <property type="entry name" value="Bifunct_BirA"/>
    <property type="match status" value="1"/>
</dbReference>
<dbReference type="Pfam" id="PF08279">
    <property type="entry name" value="HTH_11"/>
    <property type="match status" value="1"/>
</dbReference>
<evidence type="ECO:0000256" key="2">
    <source>
        <dbReference type="HAMAP-Rule" id="MF_00978"/>
    </source>
</evidence>
<dbReference type="EMBL" id="JBHLXP010000008">
    <property type="protein sequence ID" value="MFC0050541.1"/>
    <property type="molecule type" value="Genomic_DNA"/>
</dbReference>
<dbReference type="NCBIfam" id="TIGR00121">
    <property type="entry name" value="birA_ligase"/>
    <property type="match status" value="1"/>
</dbReference>
<protein>
    <recommendedName>
        <fullName evidence="2">Bifunctional ligase/repressor BirA</fullName>
    </recommendedName>
    <alternativeName>
        <fullName evidence="2">Biotin operon repressor</fullName>
    </alternativeName>
    <alternativeName>
        <fullName evidence="2">Biotin--[acetyl-CoA-carboxylase] ligase</fullName>
        <ecNumber evidence="2">6.3.4.15</ecNumber>
    </alternativeName>
    <alternativeName>
        <fullName evidence="2">Biotin--protein ligase</fullName>
    </alternativeName>
    <alternativeName>
        <fullName evidence="2">Biotin-[acetyl-CoA carboxylase] synthetase</fullName>
    </alternativeName>
</protein>
<evidence type="ECO:0000313" key="5">
    <source>
        <dbReference type="Proteomes" id="UP001589813"/>
    </source>
</evidence>
<dbReference type="CDD" id="cd16442">
    <property type="entry name" value="BPL"/>
    <property type="match status" value="1"/>
</dbReference>
<accession>A0ABV6BI44</accession>
<dbReference type="PROSITE" id="PS51733">
    <property type="entry name" value="BPL_LPL_CATALYTIC"/>
    <property type="match status" value="1"/>
</dbReference>
<keyword evidence="2" id="KW-0804">Transcription</keyword>
<feature type="domain" description="BPL/LPL catalytic" evidence="3">
    <location>
        <begin position="72"/>
        <end position="266"/>
    </location>
</feature>
<dbReference type="InterPro" id="IPR036388">
    <property type="entry name" value="WH-like_DNA-bd_sf"/>
</dbReference>
<dbReference type="Gene3D" id="1.10.10.10">
    <property type="entry name" value="Winged helix-like DNA-binding domain superfamily/Winged helix DNA-binding domain"/>
    <property type="match status" value="1"/>
</dbReference>
<dbReference type="InterPro" id="IPR030855">
    <property type="entry name" value="Bifunct_BirA"/>
</dbReference>
<feature type="binding site" evidence="2">
    <location>
        <position position="123"/>
    </location>
    <ligand>
        <name>biotin</name>
        <dbReference type="ChEBI" id="CHEBI:57586"/>
    </ligand>
</feature>
<feature type="binding site" evidence="2">
    <location>
        <position position="194"/>
    </location>
    <ligand>
        <name>biotin</name>
        <dbReference type="ChEBI" id="CHEBI:57586"/>
    </ligand>
</feature>
<dbReference type="InterPro" id="IPR045864">
    <property type="entry name" value="aa-tRNA-synth_II/BPL/LPL"/>
</dbReference>
<dbReference type="PANTHER" id="PTHR12835">
    <property type="entry name" value="BIOTIN PROTEIN LIGASE"/>
    <property type="match status" value="1"/>
</dbReference>
<dbReference type="Gene3D" id="2.30.30.100">
    <property type="match status" value="1"/>
</dbReference>
<dbReference type="PANTHER" id="PTHR12835:SF5">
    <property type="entry name" value="BIOTIN--PROTEIN LIGASE"/>
    <property type="match status" value="1"/>
</dbReference>
<evidence type="ECO:0000259" key="3">
    <source>
        <dbReference type="PROSITE" id="PS51733"/>
    </source>
</evidence>
<keyword evidence="1 2" id="KW-0436">Ligase</keyword>
<organism evidence="4 5">
    <name type="scientific">Rheinheimera tilapiae</name>
    <dbReference type="NCBI Taxonomy" id="875043"/>
    <lineage>
        <taxon>Bacteria</taxon>
        <taxon>Pseudomonadati</taxon>
        <taxon>Pseudomonadota</taxon>
        <taxon>Gammaproteobacteria</taxon>
        <taxon>Chromatiales</taxon>
        <taxon>Chromatiaceae</taxon>
        <taxon>Rheinheimera</taxon>
    </lineage>
</organism>
<keyword evidence="5" id="KW-1185">Reference proteome</keyword>
<keyword evidence="2" id="KW-0547">Nucleotide-binding</keyword>
<dbReference type="SUPFAM" id="SSF55681">
    <property type="entry name" value="Class II aaRS and biotin synthetases"/>
    <property type="match status" value="1"/>
</dbReference>
<keyword evidence="2" id="KW-0805">Transcription regulation</keyword>
<dbReference type="NCBIfam" id="NF008847">
    <property type="entry name" value="PRK11886.1-2"/>
    <property type="match status" value="1"/>
</dbReference>
<dbReference type="RefSeq" id="WP_377248520.1">
    <property type="nucleotide sequence ID" value="NZ_JBHLXP010000008.1"/>
</dbReference>
<dbReference type="Proteomes" id="UP001589813">
    <property type="component" value="Unassembled WGS sequence"/>
</dbReference>
<comment type="caution">
    <text evidence="4">The sequence shown here is derived from an EMBL/GenBank/DDBJ whole genome shotgun (WGS) entry which is preliminary data.</text>
</comment>
<dbReference type="SUPFAM" id="SSF46785">
    <property type="entry name" value="Winged helix' DNA-binding domain"/>
    <property type="match status" value="1"/>
</dbReference>
<comment type="similarity">
    <text evidence="2">Belongs to the biotin--protein ligase family.</text>
</comment>
<dbReference type="InterPro" id="IPR004143">
    <property type="entry name" value="BPL_LPL_catalytic"/>
</dbReference>
<feature type="binding site" evidence="2">
    <location>
        <begin position="97"/>
        <end position="99"/>
    </location>
    <ligand>
        <name>biotin</name>
        <dbReference type="ChEBI" id="CHEBI:57586"/>
    </ligand>
</feature>
<dbReference type="SUPFAM" id="SSF50037">
    <property type="entry name" value="C-terminal domain of transcriptional repressors"/>
    <property type="match status" value="1"/>
</dbReference>
<keyword evidence="2" id="KW-0092">Biotin</keyword>
<dbReference type="Pfam" id="PF03099">
    <property type="entry name" value="BPL_LplA_LipB"/>
    <property type="match status" value="1"/>
</dbReference>
<evidence type="ECO:0000256" key="1">
    <source>
        <dbReference type="ARBA" id="ARBA00022598"/>
    </source>
</evidence>
<gene>
    <name evidence="2 4" type="primary">birA</name>
    <name evidence="4" type="ORF">ACFFJP_19850</name>
</gene>
<sequence>MSVRQLPQTLALQRQLIQQLADGKTHSGEALAQQAGISRAAIAKHISQLQQIGLEIFAISGKGYRLAQPLQLLDVTQMKQWQAPGSPEVLLQHLTDSTNTQLLKRLQDGQSLQKGQVIVAEAQSAGRGRRGNDWYSPFGSNLYFSIYWRLEQGIQAAMGLSLVVGIAIAKLLERRYQCPLKLKWPNDLYVNHKKLGGVLVELAGQTHADCDVVIGIGLNIQMPTGGESKINQPFTDLMQEVNSQIDRNQLVAELQHQLIQTLKHFEVYGFTDFISEFNQRNEFAEQTVQLTGGSEPQIGVCKGVDHQGGLILQQGGQLKSYFGGELSLRVKQ</sequence>
<dbReference type="Gene3D" id="3.30.930.10">
    <property type="entry name" value="Bira Bifunctional Protein, Domain 2"/>
    <property type="match status" value="1"/>
</dbReference>
<name>A0ABV6BI44_9GAMM</name>
<feature type="binding site" evidence="2">
    <location>
        <begin position="127"/>
        <end position="129"/>
    </location>
    <ligand>
        <name>biotin</name>
        <dbReference type="ChEBI" id="CHEBI:57586"/>
    </ligand>
</feature>
<dbReference type="InterPro" id="IPR004408">
    <property type="entry name" value="Biotin_CoA_COase_ligase"/>
</dbReference>
<comment type="function">
    <text evidence="2">Acts both as a biotin--[acetyl-CoA-carboxylase] ligase and a biotin-operon repressor. In the presence of ATP, BirA activates biotin to form the BirA-biotinyl-5'-adenylate (BirA-bio-5'-AMP or holoBirA) complex. HoloBirA can either transfer the biotinyl moiety to the biotin carboxyl carrier protein (BCCP) subunit of acetyl-CoA carboxylase, or bind to the biotin operator site and inhibit transcription of the operon.</text>
</comment>
<dbReference type="InterPro" id="IPR013196">
    <property type="entry name" value="HTH_11"/>
</dbReference>
<keyword evidence="2" id="KW-0678">Repressor</keyword>
<keyword evidence="2" id="KW-0238">DNA-binding</keyword>